<evidence type="ECO:0000313" key="2">
    <source>
        <dbReference type="Proteomes" id="UP000199225"/>
    </source>
</evidence>
<keyword evidence="2" id="KW-1185">Reference proteome</keyword>
<dbReference type="EMBL" id="FNEV01000009">
    <property type="protein sequence ID" value="SDJ66390.1"/>
    <property type="molecule type" value="Genomic_DNA"/>
</dbReference>
<dbReference type="OrthoDB" id="677051at2"/>
<reference evidence="2" key="1">
    <citation type="submission" date="2016-10" db="EMBL/GenBank/DDBJ databases">
        <authorList>
            <person name="Varghese N."/>
            <person name="Submissions S."/>
        </authorList>
    </citation>
    <scope>NUCLEOTIDE SEQUENCE [LARGE SCALE GENOMIC DNA]</scope>
    <source>
        <strain evidence="2">DSM 4771</strain>
    </source>
</reference>
<dbReference type="Proteomes" id="UP000199225">
    <property type="component" value="Unassembled WGS sequence"/>
</dbReference>
<accession>A0A1G8VMI4</accession>
<dbReference type="SUPFAM" id="SSF52833">
    <property type="entry name" value="Thioredoxin-like"/>
    <property type="match status" value="1"/>
</dbReference>
<name>A0A1G8VMI4_9BACI</name>
<proteinExistence type="predicted"/>
<dbReference type="STRING" id="86666.SAMN04490247_2756"/>
<sequence length="106" mass="11830">MERITSKEALQELLNDKKPFVLLKHSLTCPISATAKDAVSSFEKSSDVPVYMIPIQEARDVSLEVTAQLEIKHESPQAFYLDGEKVIWHGSHFDITEKALSEAVSS</sequence>
<dbReference type="AlphaFoldDB" id="A0A1G8VMI4"/>
<gene>
    <name evidence="1" type="ORF">SAMN04490247_2756</name>
</gene>
<dbReference type="Gene3D" id="3.40.30.10">
    <property type="entry name" value="Glutaredoxin"/>
    <property type="match status" value="1"/>
</dbReference>
<dbReference type="RefSeq" id="WP_093194449.1">
    <property type="nucleotide sequence ID" value="NZ_FNEV01000009.1"/>
</dbReference>
<organism evidence="1 2">
    <name type="scientific">Salimicrobium halophilum</name>
    <dbReference type="NCBI Taxonomy" id="86666"/>
    <lineage>
        <taxon>Bacteria</taxon>
        <taxon>Bacillati</taxon>
        <taxon>Bacillota</taxon>
        <taxon>Bacilli</taxon>
        <taxon>Bacillales</taxon>
        <taxon>Bacillaceae</taxon>
        <taxon>Salimicrobium</taxon>
    </lineage>
</organism>
<dbReference type="NCBIfam" id="TIGR04019">
    <property type="entry name" value="B_thiol_YtxJ"/>
    <property type="match status" value="1"/>
</dbReference>
<dbReference type="Pfam" id="PF11009">
    <property type="entry name" value="BrxC"/>
    <property type="match status" value="1"/>
</dbReference>
<dbReference type="InterPro" id="IPR022551">
    <property type="entry name" value="BrxC"/>
</dbReference>
<dbReference type="InterPro" id="IPR036249">
    <property type="entry name" value="Thioredoxin-like_sf"/>
</dbReference>
<evidence type="ECO:0000313" key="1">
    <source>
        <dbReference type="EMBL" id="SDJ66390.1"/>
    </source>
</evidence>
<protein>
    <submittedName>
        <fullName evidence="1">Bacillithiol system protein YtxJ</fullName>
    </submittedName>
</protein>